<dbReference type="CDD" id="cd00637">
    <property type="entry name" value="7tm_classA_rhodopsin-like"/>
    <property type="match status" value="1"/>
</dbReference>
<keyword evidence="12" id="KW-1185">Reference proteome</keyword>
<dbReference type="Gene3D" id="1.20.1070.10">
    <property type="entry name" value="Rhodopsin 7-helix transmembrane proteins"/>
    <property type="match status" value="1"/>
</dbReference>
<keyword evidence="6" id="KW-0675">Receptor</keyword>
<comment type="subcellular location">
    <subcellularLocation>
        <location evidence="1">Membrane</location>
        <topology evidence="1">Multi-pass membrane protein</topology>
    </subcellularLocation>
</comment>
<dbReference type="GO" id="GO:0004930">
    <property type="term" value="F:G protein-coupled receptor activity"/>
    <property type="evidence" value="ECO:0007669"/>
    <property type="project" value="UniProtKB-KW"/>
</dbReference>
<dbReference type="InterPro" id="IPR017452">
    <property type="entry name" value="GPCR_Rhodpsn_7TM"/>
</dbReference>
<keyword evidence="7" id="KW-0807">Transducer</keyword>
<name>A0A815C4D7_9BILA</name>
<feature type="transmembrane region" description="Helical" evidence="8">
    <location>
        <begin position="20"/>
        <end position="40"/>
    </location>
</feature>
<feature type="transmembrane region" description="Helical" evidence="8">
    <location>
        <begin position="47"/>
        <end position="67"/>
    </location>
</feature>
<dbReference type="PANTHER" id="PTHR45695">
    <property type="entry name" value="LEUCOKININ RECEPTOR-RELATED"/>
    <property type="match status" value="1"/>
</dbReference>
<dbReference type="OrthoDB" id="10033290at2759"/>
<dbReference type="GO" id="GO:0005886">
    <property type="term" value="C:plasma membrane"/>
    <property type="evidence" value="ECO:0007669"/>
    <property type="project" value="TreeGrafter"/>
</dbReference>
<keyword evidence="2 8" id="KW-0812">Transmembrane</keyword>
<keyword evidence="4" id="KW-0297">G-protein coupled receptor</keyword>
<dbReference type="PANTHER" id="PTHR45695:SF9">
    <property type="entry name" value="LEUCOKININ RECEPTOR"/>
    <property type="match status" value="1"/>
</dbReference>
<evidence type="ECO:0000256" key="8">
    <source>
        <dbReference type="SAM" id="Phobius"/>
    </source>
</evidence>
<evidence type="ECO:0000256" key="2">
    <source>
        <dbReference type="ARBA" id="ARBA00022692"/>
    </source>
</evidence>
<evidence type="ECO:0000256" key="1">
    <source>
        <dbReference type="ARBA" id="ARBA00004141"/>
    </source>
</evidence>
<keyword evidence="3 8" id="KW-1133">Transmembrane helix</keyword>
<evidence type="ECO:0000256" key="7">
    <source>
        <dbReference type="ARBA" id="ARBA00023224"/>
    </source>
</evidence>
<dbReference type="Proteomes" id="UP000663829">
    <property type="component" value="Unassembled WGS sequence"/>
</dbReference>
<evidence type="ECO:0000259" key="9">
    <source>
        <dbReference type="PROSITE" id="PS50262"/>
    </source>
</evidence>
<feature type="transmembrane region" description="Helical" evidence="8">
    <location>
        <begin position="268"/>
        <end position="285"/>
    </location>
</feature>
<dbReference type="EMBL" id="CAJOBC010026885">
    <property type="protein sequence ID" value="CAF4072609.1"/>
    <property type="molecule type" value="Genomic_DNA"/>
</dbReference>
<evidence type="ECO:0000256" key="5">
    <source>
        <dbReference type="ARBA" id="ARBA00023136"/>
    </source>
</evidence>
<accession>A0A815C4D7</accession>
<feature type="transmembrane region" description="Helical" evidence="8">
    <location>
        <begin position="228"/>
        <end position="248"/>
    </location>
</feature>
<feature type="transmembrane region" description="Helical" evidence="8">
    <location>
        <begin position="185"/>
        <end position="207"/>
    </location>
</feature>
<dbReference type="InterPro" id="IPR000276">
    <property type="entry name" value="GPCR_Rhodpsn"/>
</dbReference>
<dbReference type="EMBL" id="CAJNOQ010011524">
    <property type="protein sequence ID" value="CAF1278901.1"/>
    <property type="molecule type" value="Genomic_DNA"/>
</dbReference>
<evidence type="ECO:0000256" key="4">
    <source>
        <dbReference type="ARBA" id="ARBA00023040"/>
    </source>
</evidence>
<protein>
    <recommendedName>
        <fullName evidence="9">G-protein coupled receptors family 1 profile domain-containing protein</fullName>
    </recommendedName>
</protein>
<evidence type="ECO:0000256" key="6">
    <source>
        <dbReference type="ARBA" id="ARBA00023170"/>
    </source>
</evidence>
<gene>
    <name evidence="10" type="ORF">GPM918_LOCUS27456</name>
    <name evidence="11" type="ORF">SRO942_LOCUS27786</name>
</gene>
<dbReference type="PROSITE" id="PS50262">
    <property type="entry name" value="G_PROTEIN_RECEP_F1_2"/>
    <property type="match status" value="1"/>
</dbReference>
<sequence length="320" mass="37264">MVNIVNELQPSSTTIERLTILVFIAAIVIGNLCVFVTYFVRTEGKHWTHIFILSMAFIDLFIGSFVLPVRYMSVYSGQSINSRLCAALAIGESCAIAAVLYTIGILNFMRIYETFSQASLSVKRLLITAIILLTWIIFFLFYGIPYMTNYSSYLQTITSNNITEFCVHYTVGTYHPKWMEITEMIVVYVIPMLLILTSTGYLTRLLCIPRPKFQKTEKTERKKYQESVQTTWHVYILSLTLLCLWLPWIILRIMSFFYINQIQQALQITYYILIFKCVLFPLMYAGTNPSFRGSFALYRHKRVVMNNRVWVMNENFRPGN</sequence>
<reference evidence="10" key="1">
    <citation type="submission" date="2021-02" db="EMBL/GenBank/DDBJ databases">
        <authorList>
            <person name="Nowell W R."/>
        </authorList>
    </citation>
    <scope>NUCLEOTIDE SEQUENCE</scope>
</reference>
<feature type="transmembrane region" description="Helical" evidence="8">
    <location>
        <begin position="124"/>
        <end position="144"/>
    </location>
</feature>
<feature type="domain" description="G-protein coupled receptors family 1 profile" evidence="9">
    <location>
        <begin position="30"/>
        <end position="284"/>
    </location>
</feature>
<dbReference type="SUPFAM" id="SSF81321">
    <property type="entry name" value="Family A G protein-coupled receptor-like"/>
    <property type="match status" value="1"/>
</dbReference>
<evidence type="ECO:0000313" key="12">
    <source>
        <dbReference type="Proteomes" id="UP000663829"/>
    </source>
</evidence>
<dbReference type="PRINTS" id="PR00237">
    <property type="entry name" value="GPCRRHODOPSN"/>
</dbReference>
<keyword evidence="5 8" id="KW-0472">Membrane</keyword>
<dbReference type="AlphaFoldDB" id="A0A815C4D7"/>
<evidence type="ECO:0000256" key="3">
    <source>
        <dbReference type="ARBA" id="ARBA00022989"/>
    </source>
</evidence>
<evidence type="ECO:0000313" key="10">
    <source>
        <dbReference type="EMBL" id="CAF1278901.1"/>
    </source>
</evidence>
<proteinExistence type="predicted"/>
<dbReference type="Pfam" id="PF00001">
    <property type="entry name" value="7tm_1"/>
    <property type="match status" value="1"/>
</dbReference>
<dbReference type="Proteomes" id="UP000681722">
    <property type="component" value="Unassembled WGS sequence"/>
</dbReference>
<comment type="caution">
    <text evidence="10">The sequence shown here is derived from an EMBL/GenBank/DDBJ whole genome shotgun (WGS) entry which is preliminary data.</text>
</comment>
<evidence type="ECO:0000313" key="11">
    <source>
        <dbReference type="EMBL" id="CAF4072609.1"/>
    </source>
</evidence>
<feature type="transmembrane region" description="Helical" evidence="8">
    <location>
        <begin position="87"/>
        <end position="112"/>
    </location>
</feature>
<organism evidence="10 12">
    <name type="scientific">Didymodactylos carnosus</name>
    <dbReference type="NCBI Taxonomy" id="1234261"/>
    <lineage>
        <taxon>Eukaryota</taxon>
        <taxon>Metazoa</taxon>
        <taxon>Spiralia</taxon>
        <taxon>Gnathifera</taxon>
        <taxon>Rotifera</taxon>
        <taxon>Eurotatoria</taxon>
        <taxon>Bdelloidea</taxon>
        <taxon>Philodinida</taxon>
        <taxon>Philodinidae</taxon>
        <taxon>Didymodactylos</taxon>
    </lineage>
</organism>